<dbReference type="InterPro" id="IPR021315">
    <property type="entry name" value="Gap/Sap"/>
</dbReference>
<gene>
    <name evidence="1" type="ORF">BST26_07275</name>
</gene>
<dbReference type="EMBL" id="MVHS01000011">
    <property type="protein sequence ID" value="ORA71838.1"/>
    <property type="molecule type" value="Genomic_DNA"/>
</dbReference>
<evidence type="ECO:0000313" key="1">
    <source>
        <dbReference type="EMBL" id="ORA71838.1"/>
    </source>
</evidence>
<protein>
    <submittedName>
        <fullName evidence="1">Uncharacterized protein</fullName>
    </submittedName>
</protein>
<reference evidence="1 2" key="1">
    <citation type="submission" date="2016-12" db="EMBL/GenBank/DDBJ databases">
        <title>The new phylogeny of genus Mycobacterium.</title>
        <authorList>
            <person name="Tortoli E."/>
            <person name="Trovato A."/>
            <person name="Cirillo D.M."/>
        </authorList>
    </citation>
    <scope>NUCLEOTIDE SEQUENCE [LARGE SCALE GENOMIC DNA]</scope>
    <source>
        <strain evidence="1 2">DSM 45130</strain>
    </source>
</reference>
<evidence type="ECO:0000313" key="2">
    <source>
        <dbReference type="Proteomes" id="UP000192801"/>
    </source>
</evidence>
<organism evidence="1 2">
    <name type="scientific">Mycolicibacterium insubricum</name>
    <dbReference type="NCBI Taxonomy" id="444597"/>
    <lineage>
        <taxon>Bacteria</taxon>
        <taxon>Bacillati</taxon>
        <taxon>Actinomycetota</taxon>
        <taxon>Actinomycetes</taxon>
        <taxon>Mycobacteriales</taxon>
        <taxon>Mycobacteriaceae</taxon>
        <taxon>Mycolicibacterium</taxon>
    </lineage>
</organism>
<keyword evidence="2" id="KW-1185">Reference proteome</keyword>
<dbReference type="OrthoDB" id="4753036at2"/>
<dbReference type="Proteomes" id="UP000192801">
    <property type="component" value="Unassembled WGS sequence"/>
</dbReference>
<accession>A0A1X0DHJ3</accession>
<sequence>MNTNLLSASAEVLPLALVIALSPFTVVLAVLVVQGNRPRASGLAYLAGWLCGITVLIAMFTALPEAMDPDESYTPEWSAWTRILVGGALIAVGIYRWATRGNRSPQLPGVDRLTGTSPVKVFGLRLVLTMVNFKVLFICVAAGLVISNAHLGRWTPVAAATFVVTAASTVAIPILGYLFTGDRFDATLTRMRIRLEKNSPALIAVTLIAIGVLVLQQGVLDA</sequence>
<comment type="caution">
    <text evidence="1">The sequence shown here is derived from an EMBL/GenBank/DDBJ whole genome shotgun (WGS) entry which is preliminary data.</text>
</comment>
<name>A0A1X0DHJ3_9MYCO</name>
<dbReference type="STRING" id="444597.BST26_07275"/>
<proteinExistence type="predicted"/>
<dbReference type="RefSeq" id="WP_083030096.1">
    <property type="nucleotide sequence ID" value="NZ_AP022618.1"/>
</dbReference>
<dbReference type="AlphaFoldDB" id="A0A1X0DHJ3"/>
<dbReference type="Pfam" id="PF11139">
    <property type="entry name" value="SfLAP"/>
    <property type="match status" value="1"/>
</dbReference>